<reference evidence="6" key="1">
    <citation type="journal article" date="2019" name="Int. J. Syst. Evol. Microbiol.">
        <title>The Global Catalogue of Microorganisms (GCM) 10K type strain sequencing project: providing services to taxonomists for standard genome sequencing and annotation.</title>
        <authorList>
            <consortium name="The Broad Institute Genomics Platform"/>
            <consortium name="The Broad Institute Genome Sequencing Center for Infectious Disease"/>
            <person name="Wu L."/>
            <person name="Ma J."/>
        </authorList>
    </citation>
    <scope>NUCLEOTIDE SEQUENCE [LARGE SCALE GENOMIC DNA]</scope>
    <source>
        <strain evidence="6">KCTC 12848</strain>
    </source>
</reference>
<comment type="caution">
    <text evidence="5">The sequence shown here is derived from an EMBL/GenBank/DDBJ whole genome shotgun (WGS) entry which is preliminary data.</text>
</comment>
<gene>
    <name evidence="5" type="ORF">ACFSKX_08880</name>
</gene>
<sequence length="362" mass="40491">MNPVPPSTLVVGAGASGLAFALVYAQAGANVRIIDKRKHRSMTGKATGVAQGVWNQLHRFGITSSVLAAATPMRNFVFHDDEALIANVPVPEISGRAPAHLYPQWQLECDMEKALVAYGVEVEYGITLVEFHQSREHVQATLKHNDEPRTEQYETDWLIGADGAHSDTRRILNLPFPGRDYPGPWSVAEIATSLWPRQVQAQLFLHRDGVGLFLSQPSHGAVQGILNAKGAASELKKRFADAELRYEREFQVSLRRVSKPRLGRVWLIGDSAHVQSPVGGQGLNLAIWDGITLANALLNADLTVERRLASRARRTLLFTDFDYRMLATRNRAIRILRNFYWSFASRYPIVAKWFFRIISGAW</sequence>
<protein>
    <submittedName>
        <fullName evidence="5">FAD-dependent oxidoreductase</fullName>
    </submittedName>
</protein>
<comment type="cofactor">
    <cofactor evidence="1">
        <name>FAD</name>
        <dbReference type="ChEBI" id="CHEBI:57692"/>
    </cofactor>
</comment>
<dbReference type="Proteomes" id="UP001597425">
    <property type="component" value="Unassembled WGS sequence"/>
</dbReference>
<organism evidence="5 6">
    <name type="scientific">Microbulbifer halophilus</name>
    <dbReference type="NCBI Taxonomy" id="453963"/>
    <lineage>
        <taxon>Bacteria</taxon>
        <taxon>Pseudomonadati</taxon>
        <taxon>Pseudomonadota</taxon>
        <taxon>Gammaproteobacteria</taxon>
        <taxon>Cellvibrionales</taxon>
        <taxon>Microbulbiferaceae</taxon>
        <taxon>Microbulbifer</taxon>
    </lineage>
</organism>
<dbReference type="Pfam" id="PF01494">
    <property type="entry name" value="FAD_binding_3"/>
    <property type="match status" value="2"/>
</dbReference>
<evidence type="ECO:0000259" key="4">
    <source>
        <dbReference type="Pfam" id="PF01494"/>
    </source>
</evidence>
<dbReference type="PANTHER" id="PTHR43004">
    <property type="entry name" value="TRK SYSTEM POTASSIUM UPTAKE PROTEIN"/>
    <property type="match status" value="1"/>
</dbReference>
<accession>A0ABW5EB89</accession>
<proteinExistence type="predicted"/>
<keyword evidence="3" id="KW-0274">FAD</keyword>
<dbReference type="InterPro" id="IPR036188">
    <property type="entry name" value="FAD/NAD-bd_sf"/>
</dbReference>
<dbReference type="SUPFAM" id="SSF51905">
    <property type="entry name" value="FAD/NAD(P)-binding domain"/>
    <property type="match status" value="1"/>
</dbReference>
<feature type="domain" description="FAD-binding" evidence="4">
    <location>
        <begin position="233"/>
        <end position="298"/>
    </location>
</feature>
<dbReference type="PRINTS" id="PR00420">
    <property type="entry name" value="RNGMNOXGNASE"/>
</dbReference>
<evidence type="ECO:0000256" key="1">
    <source>
        <dbReference type="ARBA" id="ARBA00001974"/>
    </source>
</evidence>
<evidence type="ECO:0000313" key="5">
    <source>
        <dbReference type="EMBL" id="MFD2310527.1"/>
    </source>
</evidence>
<dbReference type="InterPro" id="IPR050641">
    <property type="entry name" value="RIFMO-like"/>
</dbReference>
<evidence type="ECO:0000256" key="2">
    <source>
        <dbReference type="ARBA" id="ARBA00022630"/>
    </source>
</evidence>
<keyword evidence="6" id="KW-1185">Reference proteome</keyword>
<dbReference type="RefSeq" id="WP_265722884.1">
    <property type="nucleotide sequence ID" value="NZ_JAPIVK010000031.1"/>
</dbReference>
<evidence type="ECO:0000313" key="6">
    <source>
        <dbReference type="Proteomes" id="UP001597425"/>
    </source>
</evidence>
<dbReference type="InterPro" id="IPR002938">
    <property type="entry name" value="FAD-bd"/>
</dbReference>
<name>A0ABW5EB89_9GAMM</name>
<feature type="domain" description="FAD-binding" evidence="4">
    <location>
        <begin position="8"/>
        <end position="201"/>
    </location>
</feature>
<dbReference type="PANTHER" id="PTHR43004:SF19">
    <property type="entry name" value="BINDING MONOOXYGENASE, PUTATIVE (JCVI)-RELATED"/>
    <property type="match status" value="1"/>
</dbReference>
<evidence type="ECO:0000256" key="3">
    <source>
        <dbReference type="ARBA" id="ARBA00022827"/>
    </source>
</evidence>
<dbReference type="Gene3D" id="3.50.50.60">
    <property type="entry name" value="FAD/NAD(P)-binding domain"/>
    <property type="match status" value="2"/>
</dbReference>
<keyword evidence="2" id="KW-0285">Flavoprotein</keyword>
<dbReference type="EMBL" id="JBHUJD010000009">
    <property type="protein sequence ID" value="MFD2310527.1"/>
    <property type="molecule type" value="Genomic_DNA"/>
</dbReference>